<dbReference type="Pfam" id="PF07022">
    <property type="entry name" value="Phage_CI_repr"/>
    <property type="match status" value="1"/>
</dbReference>
<evidence type="ECO:0000313" key="2">
    <source>
        <dbReference type="EMBL" id="SED00015.1"/>
    </source>
</evidence>
<dbReference type="EMBL" id="FNRS01000001">
    <property type="protein sequence ID" value="SED00015.1"/>
    <property type="molecule type" value="Genomic_DNA"/>
</dbReference>
<accession>A0A1H4X3A8</accession>
<reference evidence="2 3" key="1">
    <citation type="submission" date="2016-10" db="EMBL/GenBank/DDBJ databases">
        <authorList>
            <person name="Varghese N."/>
            <person name="Submissions S."/>
        </authorList>
    </citation>
    <scope>NUCLEOTIDE SEQUENCE [LARGE SCALE GENOMIC DNA]</scope>
    <source>
        <strain evidence="2 3">BS3652</strain>
    </source>
</reference>
<sequence length="139" mass="15981">MSNKKSIEILERLKHVTQVKTDSGLSEVLGVSPQTLSSWKGRDSIPYSICIDIAREQGISLDWLFGGHGSMRLSTCSCLCEAVDRLNTQEQKMLQVFRELDETDQKIIYKWVEEKNRLQVLNNRIETLATRLETIINRL</sequence>
<name>A0A1H4X3A8_PSETA</name>
<dbReference type="InterPro" id="IPR010982">
    <property type="entry name" value="Lambda_DNA-bd_dom_sf"/>
</dbReference>
<evidence type="ECO:0000313" key="3">
    <source>
        <dbReference type="Proteomes" id="UP000183155"/>
    </source>
</evidence>
<keyword evidence="3" id="KW-1185">Reference proteome</keyword>
<comment type="caution">
    <text evidence="2">The sequence shown here is derived from an EMBL/GenBank/DDBJ whole genome shotgun (WGS) entry which is preliminary data.</text>
</comment>
<feature type="domain" description="Bacteriophage CI repressor N-terminal" evidence="1">
    <location>
        <begin position="9"/>
        <end position="72"/>
    </location>
</feature>
<dbReference type="CDD" id="cd00093">
    <property type="entry name" value="HTH_XRE"/>
    <property type="match status" value="1"/>
</dbReference>
<dbReference type="InterPro" id="IPR001387">
    <property type="entry name" value="Cro/C1-type_HTH"/>
</dbReference>
<gene>
    <name evidence="2" type="ORF">SAMN04490203_3573</name>
</gene>
<dbReference type="InterPro" id="IPR010744">
    <property type="entry name" value="Phage_CI_N"/>
</dbReference>
<protein>
    <submittedName>
        <fullName evidence="2">Bacteriophage CI repressor helix-turn-helix domain-containing protein</fullName>
    </submittedName>
</protein>
<dbReference type="RefSeq" id="WP_082150727.1">
    <property type="nucleotide sequence ID" value="NZ_FNRS01000001.1"/>
</dbReference>
<dbReference type="Proteomes" id="UP000183155">
    <property type="component" value="Unassembled WGS sequence"/>
</dbReference>
<proteinExistence type="predicted"/>
<evidence type="ECO:0000259" key="1">
    <source>
        <dbReference type="Pfam" id="PF07022"/>
    </source>
</evidence>
<dbReference type="SUPFAM" id="SSF47413">
    <property type="entry name" value="lambda repressor-like DNA-binding domains"/>
    <property type="match status" value="1"/>
</dbReference>
<dbReference type="Gene3D" id="1.10.260.40">
    <property type="entry name" value="lambda repressor-like DNA-binding domains"/>
    <property type="match status" value="1"/>
</dbReference>
<organism evidence="2 3">
    <name type="scientific">Pseudomonas taetrolens</name>
    <dbReference type="NCBI Taxonomy" id="47884"/>
    <lineage>
        <taxon>Bacteria</taxon>
        <taxon>Pseudomonadati</taxon>
        <taxon>Pseudomonadota</taxon>
        <taxon>Gammaproteobacteria</taxon>
        <taxon>Pseudomonadales</taxon>
        <taxon>Pseudomonadaceae</taxon>
        <taxon>Pseudomonas</taxon>
    </lineage>
</organism>